<dbReference type="Pfam" id="PF13399">
    <property type="entry name" value="LytR_C"/>
    <property type="match status" value="1"/>
</dbReference>
<sequence length="152" mass="16947">MSLLLVAFIFSFSGKQTQSGVPIEVQFPSPSDTPKLATEIYEANPLMDVEIEILNGCGEPGLAAKFSQLLRNERVDVVRSENADHFEYEKTILIQRNENVDGMKYVAAVLDFDINNPEKVMMSVDPNVDVDLTLIIGKDYLSISSIQSYLNN</sequence>
<feature type="domain" description="LytR/CpsA/Psr regulator C-terminal" evidence="1">
    <location>
        <begin position="48"/>
        <end position="140"/>
    </location>
</feature>
<dbReference type="InterPro" id="IPR027381">
    <property type="entry name" value="LytR/CpsA/Psr_C"/>
</dbReference>
<accession>A0A381P5X9</accession>
<proteinExistence type="predicted"/>
<gene>
    <name evidence="2" type="ORF">METZ01_LOCUS14848</name>
</gene>
<reference evidence="2" key="1">
    <citation type="submission" date="2018-05" db="EMBL/GenBank/DDBJ databases">
        <authorList>
            <person name="Lanie J.A."/>
            <person name="Ng W.-L."/>
            <person name="Kazmierczak K.M."/>
            <person name="Andrzejewski T.M."/>
            <person name="Davidsen T.M."/>
            <person name="Wayne K.J."/>
            <person name="Tettelin H."/>
            <person name="Glass J.I."/>
            <person name="Rusch D."/>
            <person name="Podicherti R."/>
            <person name="Tsui H.-C.T."/>
            <person name="Winkler M.E."/>
        </authorList>
    </citation>
    <scope>NUCLEOTIDE SEQUENCE</scope>
</reference>
<evidence type="ECO:0000313" key="2">
    <source>
        <dbReference type="EMBL" id="SUZ61994.1"/>
    </source>
</evidence>
<protein>
    <recommendedName>
        <fullName evidence="1">LytR/CpsA/Psr regulator C-terminal domain-containing protein</fullName>
    </recommendedName>
</protein>
<dbReference type="AlphaFoldDB" id="A0A381P5X9"/>
<name>A0A381P5X9_9ZZZZ</name>
<organism evidence="2">
    <name type="scientific">marine metagenome</name>
    <dbReference type="NCBI Taxonomy" id="408172"/>
    <lineage>
        <taxon>unclassified sequences</taxon>
        <taxon>metagenomes</taxon>
        <taxon>ecological metagenomes</taxon>
    </lineage>
</organism>
<evidence type="ECO:0000259" key="1">
    <source>
        <dbReference type="Pfam" id="PF13399"/>
    </source>
</evidence>
<dbReference type="EMBL" id="UINC01000841">
    <property type="protein sequence ID" value="SUZ61994.1"/>
    <property type="molecule type" value="Genomic_DNA"/>
</dbReference>
<dbReference type="Gene3D" id="3.30.70.2390">
    <property type="match status" value="1"/>
</dbReference>